<feature type="region of interest" description="Disordered" evidence="5">
    <location>
        <begin position="758"/>
        <end position="797"/>
    </location>
</feature>
<dbReference type="Pfam" id="PF03108">
    <property type="entry name" value="DBD_Tnp_Mut"/>
    <property type="match status" value="1"/>
</dbReference>
<dbReference type="PANTHER" id="PTHR35708:SF8">
    <property type="entry name" value="TRANSMEMBRANE PROTEIN"/>
    <property type="match status" value="1"/>
</dbReference>
<keyword evidence="2 4" id="KW-0863">Zinc-finger</keyword>
<evidence type="ECO:0000313" key="8">
    <source>
        <dbReference type="Proteomes" id="UP000436088"/>
    </source>
</evidence>
<dbReference type="AlphaFoldDB" id="A0A6A3CSR3"/>
<dbReference type="InterPro" id="IPR004332">
    <property type="entry name" value="Transposase_MuDR"/>
</dbReference>
<dbReference type="PROSITE" id="PS50966">
    <property type="entry name" value="ZF_SWIM"/>
    <property type="match status" value="1"/>
</dbReference>
<reference evidence="7" key="1">
    <citation type="submission" date="2019-09" db="EMBL/GenBank/DDBJ databases">
        <title>Draft genome information of white flower Hibiscus syriacus.</title>
        <authorList>
            <person name="Kim Y.-M."/>
        </authorList>
    </citation>
    <scope>NUCLEOTIDE SEQUENCE [LARGE SCALE GENOMIC DNA]</scope>
    <source>
        <strain evidence="7">YM2019G1</strain>
    </source>
</reference>
<dbReference type="SMART" id="SM00575">
    <property type="entry name" value="ZnF_PMZ"/>
    <property type="match status" value="1"/>
</dbReference>
<dbReference type="InterPro" id="IPR007527">
    <property type="entry name" value="Znf_SWIM"/>
</dbReference>
<sequence length="930" mass="106380">MYATFIEVHATHGLSYSSHFGIAYQADQVDIPTQLICNDFTSLMADPTPDAMPSSSIGRHSSATAYDLNPRGFTNNPYGNISSTSMGRHSSVNVFDLHMEMPTRRHFIHIPHDTMASSSRGGHASENLFDLNIGLSEEPSSLPEEPLREPGTDGAETGLFVEPDSPQFNVHSDDDEDDVPINTTPAKLPAHMYEVDYDAMYEPEFPDLPDVGNYGLQSSANDGNLHIGMEFASKEEAMMTIKSYNICNSVQSRVDRSNTEKYVCYCVQRDNGCQWMVRVSKRKRNNNLWELTRYNGPHICCARGINQDHPNLDSNIICQVIMPIVKQSSHIAVAVLISAIQSQYGYTVSYKKAWLAKQNAICKLHGEWNSSYNELPSWFHVVQRLNPGTIVEFETQHHYVNDRMVRDRCQFYRVFWTYPQCINAVKYCKPVVQIDGTFFYGKYKQVLLLVVVQDGNRNILPVAFALVQGEDTEIKAAMDSLGTMYRPPHVQHRYCVRHIAANYYGKYKKNDERKLRTLLQRFESMLQELFGKNKKGCEYIIDISKEMWTNAYDGGYRYGHMTTNLDEAINSTLKGARHLPVTARLGQLFAKLGGQALTWMQNSHIYHPRLVADLQKKVATSNGMLVTNFSRTRELFRVTEMPRPLQGIEANYFRVNMQERWCDCGFFQALKYPCSHFIAACLHSHLDYKNYVDPVYQLSQVFKPPEIGGKVPSGELRCLHMASLVSKLRDFLILSTVLFILSKRKLKLVEESVDEDIHESVEESTPQMEDISESRQQVETEINKQKPEEESGSDDHQIHDYIVKSPDVLSENECVDYQLSTTEGSEVEWPFRDNMDRTPDWSDDGSISDEDSLIEITLPGGHYVKHKEEQPNNKYSRQQKLPDFMPDSIFQQRTIMELLAEFNDMKEEENLIEIDISMGSIKCSRFEIEA</sequence>
<dbReference type="InterPro" id="IPR006564">
    <property type="entry name" value="Znf_PMZ"/>
</dbReference>
<name>A0A6A3CSR3_HIBSY</name>
<evidence type="ECO:0000256" key="2">
    <source>
        <dbReference type="ARBA" id="ARBA00022771"/>
    </source>
</evidence>
<evidence type="ECO:0000313" key="7">
    <source>
        <dbReference type="EMBL" id="KAE8730532.1"/>
    </source>
</evidence>
<proteinExistence type="predicted"/>
<evidence type="ECO:0000256" key="3">
    <source>
        <dbReference type="ARBA" id="ARBA00022833"/>
    </source>
</evidence>
<evidence type="ECO:0000259" key="6">
    <source>
        <dbReference type="PROSITE" id="PS50966"/>
    </source>
</evidence>
<evidence type="ECO:0000256" key="5">
    <source>
        <dbReference type="SAM" id="MobiDB-lite"/>
    </source>
</evidence>
<keyword evidence="1" id="KW-0479">Metal-binding</keyword>
<evidence type="ECO:0000256" key="1">
    <source>
        <dbReference type="ARBA" id="ARBA00022723"/>
    </source>
</evidence>
<dbReference type="PANTHER" id="PTHR35708">
    <property type="entry name" value="GB|AAD25831.1"/>
    <property type="match status" value="1"/>
</dbReference>
<keyword evidence="3" id="KW-0862">Zinc</keyword>
<gene>
    <name evidence="7" type="ORF">F3Y22_tig00002919pilonHSYRG00134</name>
</gene>
<organism evidence="7 8">
    <name type="scientific">Hibiscus syriacus</name>
    <name type="common">Rose of Sharon</name>
    <dbReference type="NCBI Taxonomy" id="106335"/>
    <lineage>
        <taxon>Eukaryota</taxon>
        <taxon>Viridiplantae</taxon>
        <taxon>Streptophyta</taxon>
        <taxon>Embryophyta</taxon>
        <taxon>Tracheophyta</taxon>
        <taxon>Spermatophyta</taxon>
        <taxon>Magnoliopsida</taxon>
        <taxon>eudicotyledons</taxon>
        <taxon>Gunneridae</taxon>
        <taxon>Pentapetalae</taxon>
        <taxon>rosids</taxon>
        <taxon>malvids</taxon>
        <taxon>Malvales</taxon>
        <taxon>Malvaceae</taxon>
        <taxon>Malvoideae</taxon>
        <taxon>Hibiscus</taxon>
    </lineage>
</organism>
<dbReference type="GO" id="GO:0008270">
    <property type="term" value="F:zinc ion binding"/>
    <property type="evidence" value="ECO:0007669"/>
    <property type="project" value="UniProtKB-KW"/>
</dbReference>
<feature type="compositionally biased region" description="Basic and acidic residues" evidence="5">
    <location>
        <begin position="772"/>
        <end position="797"/>
    </location>
</feature>
<dbReference type="Proteomes" id="UP000436088">
    <property type="component" value="Unassembled WGS sequence"/>
</dbReference>
<evidence type="ECO:0000256" key="4">
    <source>
        <dbReference type="PROSITE-ProRule" id="PRU00325"/>
    </source>
</evidence>
<dbReference type="Pfam" id="PF04434">
    <property type="entry name" value="SWIM"/>
    <property type="match status" value="1"/>
</dbReference>
<feature type="domain" description="SWIM-type" evidence="6">
    <location>
        <begin position="653"/>
        <end position="685"/>
    </location>
</feature>
<comment type="caution">
    <text evidence="7">The sequence shown here is derived from an EMBL/GenBank/DDBJ whole genome shotgun (WGS) entry which is preliminary data.</text>
</comment>
<protein>
    <submittedName>
        <fullName evidence="7">Nuclear transcription factor Y subunit B-3</fullName>
    </submittedName>
</protein>
<accession>A0A6A3CSR3</accession>
<dbReference type="EMBL" id="VEPZ02000206">
    <property type="protein sequence ID" value="KAE8730532.1"/>
    <property type="molecule type" value="Genomic_DNA"/>
</dbReference>
<keyword evidence="8" id="KW-1185">Reference proteome</keyword>